<dbReference type="EMBL" id="JACOFW010000003">
    <property type="protein sequence ID" value="MBC3806652.1"/>
    <property type="molecule type" value="Genomic_DNA"/>
</dbReference>
<evidence type="ECO:0000313" key="2">
    <source>
        <dbReference type="EMBL" id="MBC3806652.1"/>
    </source>
</evidence>
<feature type="transmembrane region" description="Helical" evidence="1">
    <location>
        <begin position="52"/>
        <end position="72"/>
    </location>
</feature>
<comment type="caution">
    <text evidence="2">The sequence shown here is derived from an EMBL/GenBank/DDBJ whole genome shotgun (WGS) entry which is preliminary data.</text>
</comment>
<gene>
    <name evidence="2" type="ORF">H8K52_04745</name>
</gene>
<feature type="transmembrane region" description="Helical" evidence="1">
    <location>
        <begin position="163"/>
        <end position="183"/>
    </location>
</feature>
<feature type="transmembrane region" description="Helical" evidence="1">
    <location>
        <begin position="7"/>
        <end position="32"/>
    </location>
</feature>
<feature type="transmembrane region" description="Helical" evidence="1">
    <location>
        <begin position="195"/>
        <end position="223"/>
    </location>
</feature>
<dbReference type="RefSeq" id="WP_186921730.1">
    <property type="nucleotide sequence ID" value="NZ_JACOFW010000003.1"/>
</dbReference>
<accession>A0ABR6X1G9</accession>
<keyword evidence="1" id="KW-0472">Membrane</keyword>
<keyword evidence="1" id="KW-1133">Transmembrane helix</keyword>
<keyword evidence="1" id="KW-0812">Transmembrane</keyword>
<evidence type="ECO:0000313" key="3">
    <source>
        <dbReference type="Proteomes" id="UP000648257"/>
    </source>
</evidence>
<sequence length="288" mass="30894">MLLAFDALVITEAFFFAADGVSVGFTTFVAAFSTSLLNFGSTFDSFFVARVFGTSTSFLLTVDFTTLPGILLPANFTDFNSTLGGLASFARTFFSTVCALRFTSASDFVALFFIGATRTFSTDLVLPPCGADLTGLAFLGFAFAIELMAGLTFCFATTFTTDLLVDLTAALVVLAVDLAAGFMEALLGELSVLAVFFAAAIFVELFVTTDVSFFAGFFIALAIESNQPKQTSHLKHEKSKSLHTIRTKKQCAFPNSNKPFSLRRSFGLLGGADAHLNNTFLLSTITMR</sequence>
<organism evidence="2 3">
    <name type="scientific">Undibacterium seohonense</name>
    <dbReference type="NCBI Taxonomy" id="1344950"/>
    <lineage>
        <taxon>Bacteria</taxon>
        <taxon>Pseudomonadati</taxon>
        <taxon>Pseudomonadota</taxon>
        <taxon>Betaproteobacteria</taxon>
        <taxon>Burkholderiales</taxon>
        <taxon>Oxalobacteraceae</taxon>
        <taxon>Undibacterium</taxon>
    </lineage>
</organism>
<dbReference type="Proteomes" id="UP000648257">
    <property type="component" value="Unassembled WGS sequence"/>
</dbReference>
<keyword evidence="3" id="KW-1185">Reference proteome</keyword>
<name>A0ABR6X1G9_9BURK</name>
<feature type="transmembrane region" description="Helical" evidence="1">
    <location>
        <begin position="93"/>
        <end position="116"/>
    </location>
</feature>
<reference evidence="2 3" key="1">
    <citation type="submission" date="2020-08" db="EMBL/GenBank/DDBJ databases">
        <title>Novel species isolated from subtropical streams in China.</title>
        <authorList>
            <person name="Lu H."/>
        </authorList>
    </citation>
    <scope>NUCLEOTIDE SEQUENCE [LARGE SCALE GENOMIC DNA]</scope>
    <source>
        <strain evidence="2 3">KACC 16656</strain>
    </source>
</reference>
<evidence type="ECO:0000256" key="1">
    <source>
        <dbReference type="SAM" id="Phobius"/>
    </source>
</evidence>
<proteinExistence type="predicted"/>
<protein>
    <submittedName>
        <fullName evidence="2">Uncharacterized protein</fullName>
    </submittedName>
</protein>
<feature type="transmembrane region" description="Helical" evidence="1">
    <location>
        <begin position="136"/>
        <end position="156"/>
    </location>
</feature>